<dbReference type="Proteomes" id="UP000057158">
    <property type="component" value="Chromosome"/>
</dbReference>
<evidence type="ECO:0000259" key="2">
    <source>
        <dbReference type="Pfam" id="PF11141"/>
    </source>
</evidence>
<keyword evidence="4" id="KW-1185">Reference proteome</keyword>
<dbReference type="AlphaFoldDB" id="A0A0M3QFD8"/>
<dbReference type="KEGG" id="des:DSOUD_1121"/>
<dbReference type="OrthoDB" id="13952at2"/>
<evidence type="ECO:0000313" key="4">
    <source>
        <dbReference type="Proteomes" id="UP000057158"/>
    </source>
</evidence>
<dbReference type="STRING" id="1603606.DSOUD_1121"/>
<feature type="domain" description="DUF2914" evidence="2">
    <location>
        <begin position="66"/>
        <end position="126"/>
    </location>
</feature>
<accession>A0A0M3QFD8</accession>
<dbReference type="PATRIC" id="fig|1603606.3.peg.1226"/>
<reference evidence="3 4" key="1">
    <citation type="submission" date="2015-07" db="EMBL/GenBank/DDBJ databases">
        <title>Isolation and Genomic Characterization of a Novel Halophilic Metal-Reducing Deltaproteobacterium from the Deep Subsurface.</title>
        <authorList>
            <person name="Badalamenti J.P."/>
            <person name="Summers Z.M."/>
            <person name="Gralnick J.A."/>
            <person name="Bond D.R."/>
        </authorList>
    </citation>
    <scope>NUCLEOTIDE SEQUENCE [LARGE SCALE GENOMIC DNA]</scope>
    <source>
        <strain evidence="3 4">WTL</strain>
    </source>
</reference>
<gene>
    <name evidence="3" type="ORF">DSOUD_1121</name>
</gene>
<proteinExistence type="predicted"/>
<sequence>MRRLIVLLSSLMVLLSIPVLAAAVEVVEGVVATQVADRAPVGVAETFTPDVGRLYCFTRIAGAADSQITHVWLKDGQEMARVELTVRSNDWRTWSSKAIMPEWTGAWQVDVLAGDGTLLKSLPFTVQ</sequence>
<dbReference type="Pfam" id="PF11141">
    <property type="entry name" value="DUF2914"/>
    <property type="match status" value="1"/>
</dbReference>
<name>A0A0M3QFD8_9BACT</name>
<evidence type="ECO:0000256" key="1">
    <source>
        <dbReference type="SAM" id="SignalP"/>
    </source>
</evidence>
<keyword evidence="1" id="KW-0732">Signal</keyword>
<organism evidence="3 4">
    <name type="scientific">Desulfuromonas soudanensis</name>
    <dbReference type="NCBI Taxonomy" id="1603606"/>
    <lineage>
        <taxon>Bacteria</taxon>
        <taxon>Pseudomonadati</taxon>
        <taxon>Thermodesulfobacteriota</taxon>
        <taxon>Desulfuromonadia</taxon>
        <taxon>Desulfuromonadales</taxon>
        <taxon>Desulfuromonadaceae</taxon>
        <taxon>Desulfuromonas</taxon>
    </lineage>
</organism>
<evidence type="ECO:0000313" key="3">
    <source>
        <dbReference type="EMBL" id="ALC15903.1"/>
    </source>
</evidence>
<dbReference type="RefSeq" id="WP_082351087.1">
    <property type="nucleotide sequence ID" value="NZ_CP010802.1"/>
</dbReference>
<feature type="chain" id="PRO_5005787791" description="DUF2914 domain-containing protein" evidence="1">
    <location>
        <begin position="22"/>
        <end position="127"/>
    </location>
</feature>
<feature type="signal peptide" evidence="1">
    <location>
        <begin position="1"/>
        <end position="21"/>
    </location>
</feature>
<dbReference type="EMBL" id="CP010802">
    <property type="protein sequence ID" value="ALC15903.1"/>
    <property type="molecule type" value="Genomic_DNA"/>
</dbReference>
<dbReference type="InterPro" id="IPR022606">
    <property type="entry name" value="DUF2914"/>
</dbReference>
<protein>
    <recommendedName>
        <fullName evidence="2">DUF2914 domain-containing protein</fullName>
    </recommendedName>
</protein>